<name>A0ABT3ZSZ7_9BURK</name>
<gene>
    <name evidence="2" type="ORF">OVY01_21165</name>
</gene>
<dbReference type="RefSeq" id="WP_267849590.1">
    <property type="nucleotide sequence ID" value="NZ_JAPMXC010000011.1"/>
</dbReference>
<keyword evidence="3" id="KW-1185">Reference proteome</keyword>
<feature type="transmembrane region" description="Helical" evidence="1">
    <location>
        <begin position="130"/>
        <end position="147"/>
    </location>
</feature>
<keyword evidence="1" id="KW-0472">Membrane</keyword>
<evidence type="ECO:0000313" key="2">
    <source>
        <dbReference type="EMBL" id="MCY0389661.1"/>
    </source>
</evidence>
<feature type="transmembrane region" description="Helical" evidence="1">
    <location>
        <begin position="93"/>
        <end position="118"/>
    </location>
</feature>
<dbReference type="Proteomes" id="UP001082899">
    <property type="component" value="Unassembled WGS sequence"/>
</dbReference>
<evidence type="ECO:0000313" key="3">
    <source>
        <dbReference type="Proteomes" id="UP001082899"/>
    </source>
</evidence>
<dbReference type="InterPro" id="IPR003425">
    <property type="entry name" value="CCB3/YggT"/>
</dbReference>
<evidence type="ECO:0000256" key="1">
    <source>
        <dbReference type="SAM" id="Phobius"/>
    </source>
</evidence>
<feature type="transmembrane region" description="Helical" evidence="1">
    <location>
        <begin position="159"/>
        <end position="180"/>
    </location>
</feature>
<comment type="caution">
    <text evidence="2">The sequence shown here is derived from an EMBL/GenBank/DDBJ whole genome shotgun (WGS) entry which is preliminary data.</text>
</comment>
<reference evidence="2" key="1">
    <citation type="submission" date="2022-11" db="EMBL/GenBank/DDBJ databases">
        <title>Robbsia betulipollinis sp. nov., isolated from pollen of birch (Betula pendula).</title>
        <authorList>
            <person name="Shi H."/>
            <person name="Ambika Manirajan B."/>
            <person name="Ratering S."/>
            <person name="Geissler-Plaum R."/>
            <person name="Schnell S."/>
        </authorList>
    </citation>
    <scope>NUCLEOTIDE SEQUENCE</scope>
    <source>
        <strain evidence="2">Bb-Pol-6</strain>
    </source>
</reference>
<accession>A0ABT3ZSZ7</accession>
<dbReference type="Pfam" id="PF02325">
    <property type="entry name" value="CCB3_YggT"/>
    <property type="match status" value="2"/>
</dbReference>
<feature type="transmembrane region" description="Helical" evidence="1">
    <location>
        <begin position="7"/>
        <end position="27"/>
    </location>
</feature>
<sequence>MFGDIARFLLDIVFTLFGAALILRAWMQAVRLPPRNPFSQGVFQVTDWLVVPLRRVLPGRGGVDWASLVGAWLTAVVYLVLVVTVAGGEPASLFPMVLVIALLTVLKWAVNLLMWATLLMGLLSWINPRAPSLALLSVLTAPFLNPIRRVMPLIGGMDLSPLVLFVLTQIALMIIGRIGFGVFGTL</sequence>
<feature type="transmembrane region" description="Helical" evidence="1">
    <location>
        <begin position="65"/>
        <end position="86"/>
    </location>
</feature>
<protein>
    <submittedName>
        <fullName evidence="2">YggT family protein</fullName>
    </submittedName>
</protein>
<dbReference type="EMBL" id="JAPMXC010000011">
    <property type="protein sequence ID" value="MCY0389661.1"/>
    <property type="molecule type" value="Genomic_DNA"/>
</dbReference>
<keyword evidence="1" id="KW-1133">Transmembrane helix</keyword>
<organism evidence="2 3">
    <name type="scientific">Robbsia betulipollinis</name>
    <dbReference type="NCBI Taxonomy" id="2981849"/>
    <lineage>
        <taxon>Bacteria</taxon>
        <taxon>Pseudomonadati</taxon>
        <taxon>Pseudomonadota</taxon>
        <taxon>Betaproteobacteria</taxon>
        <taxon>Burkholderiales</taxon>
        <taxon>Burkholderiaceae</taxon>
        <taxon>Robbsia</taxon>
    </lineage>
</organism>
<keyword evidence="1" id="KW-0812">Transmembrane</keyword>
<proteinExistence type="predicted"/>